<dbReference type="Proteomes" id="UP000525298">
    <property type="component" value="Unassembled WGS sequence"/>
</dbReference>
<dbReference type="Pfam" id="PF00534">
    <property type="entry name" value="Glycos_transf_1"/>
    <property type="match status" value="1"/>
</dbReference>
<evidence type="ECO:0000259" key="2">
    <source>
        <dbReference type="Pfam" id="PF13439"/>
    </source>
</evidence>
<dbReference type="AlphaFoldDB" id="A0A7W0CC33"/>
<dbReference type="Gene3D" id="3.40.50.2000">
    <property type="entry name" value="Glycogen Phosphorylase B"/>
    <property type="match status" value="2"/>
</dbReference>
<gene>
    <name evidence="3" type="ORF">HNR65_003360</name>
</gene>
<reference evidence="3 4" key="1">
    <citation type="submission" date="2020-07" db="EMBL/GenBank/DDBJ databases">
        <title>Genomic Encyclopedia of Type Strains, Phase IV (KMG-IV): sequencing the most valuable type-strain genomes for metagenomic binning, comparative biology and taxonomic classification.</title>
        <authorList>
            <person name="Goeker M."/>
        </authorList>
    </citation>
    <scope>NUCLEOTIDE SEQUENCE [LARGE SCALE GENOMIC DNA]</scope>
    <source>
        <strain evidence="3 4">DSM 17721</strain>
    </source>
</reference>
<comment type="caution">
    <text evidence="3">The sequence shown here is derived from an EMBL/GenBank/DDBJ whole genome shotgun (WGS) entry which is preliminary data.</text>
</comment>
<organism evidence="3 4">
    <name type="scientific">Desulfosalsimonas propionicica</name>
    <dbReference type="NCBI Taxonomy" id="332175"/>
    <lineage>
        <taxon>Bacteria</taxon>
        <taxon>Pseudomonadati</taxon>
        <taxon>Thermodesulfobacteriota</taxon>
        <taxon>Desulfobacteria</taxon>
        <taxon>Desulfobacterales</taxon>
        <taxon>Desulfosalsimonadaceae</taxon>
        <taxon>Desulfosalsimonas</taxon>
    </lineage>
</organism>
<keyword evidence="3" id="KW-0808">Transferase</keyword>
<dbReference type="Pfam" id="PF13439">
    <property type="entry name" value="Glyco_transf_4"/>
    <property type="match status" value="1"/>
</dbReference>
<evidence type="ECO:0000259" key="1">
    <source>
        <dbReference type="Pfam" id="PF00534"/>
    </source>
</evidence>
<dbReference type="PANTHER" id="PTHR45947:SF14">
    <property type="entry name" value="SLL1723 PROTEIN"/>
    <property type="match status" value="1"/>
</dbReference>
<dbReference type="SUPFAM" id="SSF53756">
    <property type="entry name" value="UDP-Glycosyltransferase/glycogen phosphorylase"/>
    <property type="match status" value="1"/>
</dbReference>
<dbReference type="InterPro" id="IPR050194">
    <property type="entry name" value="Glycosyltransferase_grp1"/>
</dbReference>
<dbReference type="RefSeq" id="WP_181552622.1">
    <property type="nucleotide sequence ID" value="NZ_JACDUS010000015.1"/>
</dbReference>
<evidence type="ECO:0000313" key="4">
    <source>
        <dbReference type="Proteomes" id="UP000525298"/>
    </source>
</evidence>
<feature type="domain" description="Glycosyltransferase subfamily 4-like N-terminal" evidence="2">
    <location>
        <begin position="14"/>
        <end position="115"/>
    </location>
</feature>
<dbReference type="CDD" id="cd03801">
    <property type="entry name" value="GT4_PimA-like"/>
    <property type="match status" value="1"/>
</dbReference>
<sequence length="329" mass="36752">MHNDYSIERWPSFLKLLRFGLVNQDLDRVDIIHAHGEALAFQSMLLSLMRDLPFVYTFHGLLPGGLAPIPRNKREAVNGEVSRVLVNTRFAMNQVNKLGCQKSKVSILPQGLPLEEFAFAPRTCPGEKEELHLLSIGRFHRDKGYGYSLLAVARLLQAGVKVHYYMVGEGPDKNWMQTLIDKLNLSGHVTLYEAMPSDKLHEMYKKAHIFILASLGNRYDKWAETQGVVLQEAQAIGCIPVATNVGGIPECLSHKQDSILVPEKSSRAISDAVLYLLDHPEEWCSYQENGRKNVEQNFSADVIGTRMAEILKKVAGSGDKKNQAAAADK</sequence>
<keyword evidence="4" id="KW-1185">Reference proteome</keyword>
<accession>A0A7W0CC33</accession>
<feature type="domain" description="Glycosyl transferase family 1" evidence="1">
    <location>
        <begin position="128"/>
        <end position="292"/>
    </location>
</feature>
<proteinExistence type="predicted"/>
<dbReference type="InterPro" id="IPR001296">
    <property type="entry name" value="Glyco_trans_1"/>
</dbReference>
<dbReference type="PANTHER" id="PTHR45947">
    <property type="entry name" value="SULFOQUINOVOSYL TRANSFERASE SQD2"/>
    <property type="match status" value="1"/>
</dbReference>
<dbReference type="InterPro" id="IPR028098">
    <property type="entry name" value="Glyco_trans_4-like_N"/>
</dbReference>
<dbReference type="EMBL" id="JACDUS010000015">
    <property type="protein sequence ID" value="MBA2883003.1"/>
    <property type="molecule type" value="Genomic_DNA"/>
</dbReference>
<protein>
    <submittedName>
        <fullName evidence="3">Glycosyltransferase involved in cell wall biosynthesis</fullName>
    </submittedName>
</protein>
<dbReference type="GO" id="GO:0016757">
    <property type="term" value="F:glycosyltransferase activity"/>
    <property type="evidence" value="ECO:0007669"/>
    <property type="project" value="InterPro"/>
</dbReference>
<name>A0A7W0CC33_9BACT</name>
<evidence type="ECO:0000313" key="3">
    <source>
        <dbReference type="EMBL" id="MBA2883003.1"/>
    </source>
</evidence>